<dbReference type="GO" id="GO:0005886">
    <property type="term" value="C:plasma membrane"/>
    <property type="evidence" value="ECO:0007669"/>
    <property type="project" value="InterPro"/>
</dbReference>
<evidence type="ECO:0000256" key="1">
    <source>
        <dbReference type="SAM" id="Phobius"/>
    </source>
</evidence>
<comment type="caution">
    <text evidence="2">The sequence shown here is derived from an EMBL/GenBank/DDBJ whole genome shotgun (WGS) entry which is preliminary data.</text>
</comment>
<dbReference type="InterPro" id="IPR001640">
    <property type="entry name" value="Lgt"/>
</dbReference>
<accession>A0A9D1KNW2</accession>
<dbReference type="GO" id="GO:0008961">
    <property type="term" value="F:phosphatidylglycerol-prolipoprotein diacylglyceryl transferase activity"/>
    <property type="evidence" value="ECO:0007669"/>
    <property type="project" value="InterPro"/>
</dbReference>
<protein>
    <submittedName>
        <fullName evidence="2">Prolipoprotein diacylglyceryl transferase</fullName>
    </submittedName>
</protein>
<name>A0A9D1KNW2_9FIRM</name>
<reference evidence="2" key="2">
    <citation type="journal article" date="2021" name="PeerJ">
        <title>Extensive microbial diversity within the chicken gut microbiome revealed by metagenomics and culture.</title>
        <authorList>
            <person name="Gilroy R."/>
            <person name="Ravi A."/>
            <person name="Getino M."/>
            <person name="Pursley I."/>
            <person name="Horton D.L."/>
            <person name="Alikhan N.F."/>
            <person name="Baker D."/>
            <person name="Gharbi K."/>
            <person name="Hall N."/>
            <person name="Watson M."/>
            <person name="Adriaenssens E.M."/>
            <person name="Foster-Nyarko E."/>
            <person name="Jarju S."/>
            <person name="Secka A."/>
            <person name="Antonio M."/>
            <person name="Oren A."/>
            <person name="Chaudhuri R.R."/>
            <person name="La Ragione R."/>
            <person name="Hildebrand F."/>
            <person name="Pallen M.J."/>
        </authorList>
    </citation>
    <scope>NUCLEOTIDE SEQUENCE</scope>
    <source>
        <strain evidence="2">CHK181-108</strain>
    </source>
</reference>
<dbReference type="Proteomes" id="UP000824165">
    <property type="component" value="Unassembled WGS sequence"/>
</dbReference>
<keyword evidence="1" id="KW-0472">Membrane</keyword>
<proteinExistence type="predicted"/>
<feature type="transmembrane region" description="Helical" evidence="1">
    <location>
        <begin position="12"/>
        <end position="28"/>
    </location>
</feature>
<evidence type="ECO:0000313" key="2">
    <source>
        <dbReference type="EMBL" id="HIT84948.1"/>
    </source>
</evidence>
<evidence type="ECO:0000313" key="3">
    <source>
        <dbReference type="Proteomes" id="UP000824165"/>
    </source>
</evidence>
<dbReference type="GO" id="GO:0042158">
    <property type="term" value="P:lipoprotein biosynthetic process"/>
    <property type="evidence" value="ECO:0007669"/>
    <property type="project" value="InterPro"/>
</dbReference>
<keyword evidence="1" id="KW-0812">Transmembrane</keyword>
<organism evidence="2 3">
    <name type="scientific">Candidatus Ornithomonoglobus intestinigallinarum</name>
    <dbReference type="NCBI Taxonomy" id="2840894"/>
    <lineage>
        <taxon>Bacteria</taxon>
        <taxon>Bacillati</taxon>
        <taxon>Bacillota</taxon>
        <taxon>Clostridia</taxon>
        <taxon>Candidatus Ornithomonoglobus</taxon>
    </lineage>
</organism>
<dbReference type="Pfam" id="PF01790">
    <property type="entry name" value="LGT"/>
    <property type="match status" value="1"/>
</dbReference>
<feature type="transmembrane region" description="Helical" evidence="1">
    <location>
        <begin position="57"/>
        <end position="77"/>
    </location>
</feature>
<dbReference type="EMBL" id="DVLU01000029">
    <property type="protein sequence ID" value="HIT84948.1"/>
    <property type="molecule type" value="Genomic_DNA"/>
</dbReference>
<reference evidence="2" key="1">
    <citation type="submission" date="2020-10" db="EMBL/GenBank/DDBJ databases">
        <authorList>
            <person name="Gilroy R."/>
        </authorList>
    </citation>
    <scope>NUCLEOTIDE SEQUENCE</scope>
    <source>
        <strain evidence="2">CHK181-108</strain>
    </source>
</reference>
<keyword evidence="1" id="KW-1133">Transmembrane helix</keyword>
<gene>
    <name evidence="2" type="ORF">IAA60_03465</name>
</gene>
<sequence length="88" mass="10076">MHYGQKCYPTQLFEVFALLVILITVYRTKSKFKAYLFLYAVSRFIIEYFRGDDRGDLFGALSPAQAISISIIIVILYRFAAGPTKKVV</sequence>
<dbReference type="AlphaFoldDB" id="A0A9D1KNW2"/>
<keyword evidence="2" id="KW-0808">Transferase</keyword>